<keyword evidence="2" id="KW-0812">Transmembrane</keyword>
<feature type="compositionally biased region" description="Polar residues" evidence="1">
    <location>
        <begin position="331"/>
        <end position="348"/>
    </location>
</feature>
<dbReference type="InterPro" id="IPR025640">
    <property type="entry name" value="GYF_2"/>
</dbReference>
<feature type="transmembrane region" description="Helical" evidence="2">
    <location>
        <begin position="244"/>
        <end position="266"/>
    </location>
</feature>
<feature type="domain" description="GYF" evidence="3">
    <location>
        <begin position="5"/>
        <end position="54"/>
    </location>
</feature>
<evidence type="ECO:0000259" key="3">
    <source>
        <dbReference type="Pfam" id="PF14237"/>
    </source>
</evidence>
<accession>A0A518IT26</accession>
<keyword evidence="2" id="KW-1133">Transmembrane helix</keyword>
<proteinExistence type="predicted"/>
<keyword evidence="2" id="KW-0472">Membrane</keyword>
<evidence type="ECO:0000256" key="1">
    <source>
        <dbReference type="SAM" id="MobiDB-lite"/>
    </source>
</evidence>
<protein>
    <recommendedName>
        <fullName evidence="3">GYF domain-containing protein</fullName>
    </recommendedName>
</protein>
<evidence type="ECO:0000313" key="4">
    <source>
        <dbReference type="EMBL" id="QDV56230.1"/>
    </source>
</evidence>
<keyword evidence="5" id="KW-1185">Reference proteome</keyword>
<dbReference type="Proteomes" id="UP000316770">
    <property type="component" value="Chromosome"/>
</dbReference>
<sequence>MANQWYYKREGERFGPVGDSDLRKLAADDALKPNDQIWKEGMAKWRTAGSVKGLFLQSVPPPLPPKPAVVVNDIPPKIDDNQEESVSFGGSAKLASLLAAKQAEFTKIQQVLLPKEYHVIGQRTFESQFERENHETHFSEIEKLNHNIAELESAEATSPQAKTFTDKAKSLGNQAVIAGRLKTAQFQRRQKLIALGKSACSIGNMPQDCLDEQENIGGLLERSEILQSEIDVLKKEASAAGKSLMASTAVVASFACLCAPIGLLLIWRHPTWSKDAKLKWAGASIGCFLLLGIIGQSKSKPDREWLEYNGNMISTEGLSNEKIAELKASGAKSTRSSDSESTVFDGSESNTDLNEIARGVAFRIKNENLWSSMTPNGFHLGLEEAVRSAGRADLLPLRAKSTDNHDTLSNITTIYMEYNKNFGVGFAIDHSNSSRSKMTCSKIWLDGAEIGP</sequence>
<dbReference type="AlphaFoldDB" id="A0A518IT26"/>
<feature type="transmembrane region" description="Helical" evidence="2">
    <location>
        <begin position="278"/>
        <end position="295"/>
    </location>
</feature>
<dbReference type="Pfam" id="PF14237">
    <property type="entry name" value="GYF_2"/>
    <property type="match status" value="1"/>
</dbReference>
<dbReference type="EMBL" id="CP036318">
    <property type="protein sequence ID" value="QDV56230.1"/>
    <property type="molecule type" value="Genomic_DNA"/>
</dbReference>
<feature type="region of interest" description="Disordered" evidence="1">
    <location>
        <begin position="329"/>
        <end position="348"/>
    </location>
</feature>
<organism evidence="4 5">
    <name type="scientific">Rosistilla oblonga</name>
    <dbReference type="NCBI Taxonomy" id="2527990"/>
    <lineage>
        <taxon>Bacteria</taxon>
        <taxon>Pseudomonadati</taxon>
        <taxon>Planctomycetota</taxon>
        <taxon>Planctomycetia</taxon>
        <taxon>Pirellulales</taxon>
        <taxon>Pirellulaceae</taxon>
        <taxon>Rosistilla</taxon>
    </lineage>
</organism>
<evidence type="ECO:0000313" key="5">
    <source>
        <dbReference type="Proteomes" id="UP000316770"/>
    </source>
</evidence>
<gene>
    <name evidence="4" type="ORF">Mal33_22120</name>
</gene>
<dbReference type="RefSeq" id="WP_145284411.1">
    <property type="nucleotide sequence ID" value="NZ_CP036318.1"/>
</dbReference>
<evidence type="ECO:0000256" key="2">
    <source>
        <dbReference type="SAM" id="Phobius"/>
    </source>
</evidence>
<name>A0A518IT26_9BACT</name>
<reference evidence="4 5" key="1">
    <citation type="submission" date="2019-02" db="EMBL/GenBank/DDBJ databases">
        <title>Deep-cultivation of Planctomycetes and their phenomic and genomic characterization uncovers novel biology.</title>
        <authorList>
            <person name="Wiegand S."/>
            <person name="Jogler M."/>
            <person name="Boedeker C."/>
            <person name="Pinto D."/>
            <person name="Vollmers J."/>
            <person name="Rivas-Marin E."/>
            <person name="Kohn T."/>
            <person name="Peeters S.H."/>
            <person name="Heuer A."/>
            <person name="Rast P."/>
            <person name="Oberbeckmann S."/>
            <person name="Bunk B."/>
            <person name="Jeske O."/>
            <person name="Meyerdierks A."/>
            <person name="Storesund J.E."/>
            <person name="Kallscheuer N."/>
            <person name="Luecker S."/>
            <person name="Lage O.M."/>
            <person name="Pohl T."/>
            <person name="Merkel B.J."/>
            <person name="Hornburger P."/>
            <person name="Mueller R.-W."/>
            <person name="Bruemmer F."/>
            <person name="Labrenz M."/>
            <person name="Spormann A.M."/>
            <person name="Op den Camp H."/>
            <person name="Overmann J."/>
            <person name="Amann R."/>
            <person name="Jetten M.S.M."/>
            <person name="Mascher T."/>
            <person name="Medema M.H."/>
            <person name="Devos D.P."/>
            <person name="Kaster A.-K."/>
            <person name="Ovreas L."/>
            <person name="Rohde M."/>
            <person name="Galperin M.Y."/>
            <person name="Jogler C."/>
        </authorList>
    </citation>
    <scope>NUCLEOTIDE SEQUENCE [LARGE SCALE GENOMIC DNA]</scope>
    <source>
        <strain evidence="4 5">Mal33</strain>
    </source>
</reference>